<sequence>MQTWPSHHRPPNLLAKAGKKNNKFVGRNYPVLDHGAVEAATLVQRSGRFEWEPLVSARPAASRFRVSRTLSIFPITKSPPLPEPTTTINQGADQGAHFLRTKYPEVDISSDVIRDQITEDTLQATELAKFDPFEGNVLDIVVGYNKAKQLVFSTGELSAELNLTPITEDANGRATIKPTTIPVRTFSTPIQQIVSSPYPITNEPTRKDVLIGVRTFGATSLLKLDPTATSLGGVRDLTYFTSYDVGGASIVDVKVSCDATPFEALLATKKGGVYGCSLTGGQKTMVKLYSGPDPEPVSPFWRIGRGARHTECMVLSGKALDCLDFRSNAVSTLYIEPSTDFLTSNEDYAQDGLIRLCSTSQVIWLDPRYAGKPLLSYKHHRQFDRTLQTSTFFIDGAPTTLFSSKRNGMLTFYNVSRHDDKLIRVNDSPYGLFPSASYRRFTGQAVLQHENRAISFFRADEQAGVDCVELHIALDDDQELTTPVTIEESDAIKDLRRKAQNMKTDLDIFGDQEKVVADLFPAYDRVFRVYAEEQEKVEEEQAEEFYDVMDRLPTFWQTCDTPSEHMLTSYDIAFRSHEDPSKSSRSDFTTGSLINSARGFRAVAQDRFPTDKLQESVPWHYNIADIQHRIDPSLDLSTGARGLAESLRSYDLIWDDDRTALSLRRENNAREQLAVDLTLSKDVYSPSPFVGPREVGNDLETMTEALSLGGNSIEEPPEVEFGYLTPVIKEKVRYKKDYYDRDHEEEVEEDSTGKVTLPMGVRLLLKDWEVGSKAKDYIFQDPYDTTGGSGLQRAVHSMSQRDRQVNMMPSMSQVMSSQRPPTIMPSQALASGLGSTSQPITKQPLAITQMPSLRPTGMFGSQPRQLGPPMAKSQTSQDNFSQQTEQYMASTQVLPGPHGGRPSRPKKKPTKKRLGGF</sequence>
<accession>A0A8H5G4R6</accession>
<comment type="caution">
    <text evidence="3">The sequence shown here is derived from an EMBL/GenBank/DDBJ whole genome shotgun (WGS) entry which is preliminary data.</text>
</comment>
<feature type="compositionally biased region" description="Basic residues" evidence="2">
    <location>
        <begin position="901"/>
        <end position="917"/>
    </location>
</feature>
<gene>
    <name evidence="3" type="ORF">D9756_001485</name>
</gene>
<dbReference type="AlphaFoldDB" id="A0A8H5G4R6"/>
<evidence type="ECO:0000256" key="1">
    <source>
        <dbReference type="SAM" id="Coils"/>
    </source>
</evidence>
<feature type="compositionally biased region" description="Polar residues" evidence="2">
    <location>
        <begin position="872"/>
        <end position="893"/>
    </location>
</feature>
<name>A0A8H5G4R6_9AGAR</name>
<evidence type="ECO:0000313" key="4">
    <source>
        <dbReference type="Proteomes" id="UP000559027"/>
    </source>
</evidence>
<feature type="region of interest" description="Disordered" evidence="2">
    <location>
        <begin position="853"/>
        <end position="917"/>
    </location>
</feature>
<dbReference type="PANTHER" id="PTHR28221">
    <property type="entry name" value="RNA POLYMERASE I-SPECIFIC TRANSCRIPTION INITIATION FACTOR RRN6"/>
    <property type="match status" value="1"/>
</dbReference>
<evidence type="ECO:0000256" key="2">
    <source>
        <dbReference type="SAM" id="MobiDB-lite"/>
    </source>
</evidence>
<proteinExistence type="predicted"/>
<evidence type="ECO:0000313" key="3">
    <source>
        <dbReference type="EMBL" id="KAF5358459.1"/>
    </source>
</evidence>
<feature type="coiled-coil region" evidence="1">
    <location>
        <begin position="492"/>
        <end position="543"/>
    </location>
</feature>
<dbReference type="OrthoDB" id="2382881at2759"/>
<dbReference type="EMBL" id="JAACJO010000005">
    <property type="protein sequence ID" value="KAF5358459.1"/>
    <property type="molecule type" value="Genomic_DNA"/>
</dbReference>
<reference evidence="3 4" key="1">
    <citation type="journal article" date="2020" name="ISME J.">
        <title>Uncovering the hidden diversity of litter-decomposition mechanisms in mushroom-forming fungi.</title>
        <authorList>
            <person name="Floudas D."/>
            <person name="Bentzer J."/>
            <person name="Ahren D."/>
            <person name="Johansson T."/>
            <person name="Persson P."/>
            <person name="Tunlid A."/>
        </authorList>
    </citation>
    <scope>NUCLEOTIDE SEQUENCE [LARGE SCALE GENOMIC DNA]</scope>
    <source>
        <strain evidence="3 4">CBS 146.42</strain>
    </source>
</reference>
<keyword evidence="1" id="KW-0175">Coiled coil</keyword>
<protein>
    <submittedName>
        <fullName evidence="3">Uncharacterized protein</fullName>
    </submittedName>
</protein>
<dbReference type="InterPro" id="IPR019350">
    <property type="entry name" value="RNA_pol_I-sp_TIF_RRN6-like"/>
</dbReference>
<dbReference type="PANTHER" id="PTHR28221:SF2">
    <property type="entry name" value="RNA POLYMERASE I-SPECIFIC TRANSCRIPTION INITIATION FACTOR RRN6"/>
    <property type="match status" value="1"/>
</dbReference>
<keyword evidence="4" id="KW-1185">Reference proteome</keyword>
<organism evidence="3 4">
    <name type="scientific">Leucocoprinus leucothites</name>
    <dbReference type="NCBI Taxonomy" id="201217"/>
    <lineage>
        <taxon>Eukaryota</taxon>
        <taxon>Fungi</taxon>
        <taxon>Dikarya</taxon>
        <taxon>Basidiomycota</taxon>
        <taxon>Agaricomycotina</taxon>
        <taxon>Agaricomycetes</taxon>
        <taxon>Agaricomycetidae</taxon>
        <taxon>Agaricales</taxon>
        <taxon>Agaricineae</taxon>
        <taxon>Agaricaceae</taxon>
        <taxon>Leucocoprinus</taxon>
    </lineage>
</organism>
<dbReference type="Proteomes" id="UP000559027">
    <property type="component" value="Unassembled WGS sequence"/>
</dbReference>